<dbReference type="InterPro" id="IPR057666">
    <property type="entry name" value="DrpA_SLOG"/>
</dbReference>
<dbReference type="Gene3D" id="3.40.50.450">
    <property type="match status" value="1"/>
</dbReference>
<dbReference type="PANTHER" id="PTHR43022">
    <property type="entry name" value="PROTEIN SMF"/>
    <property type="match status" value="1"/>
</dbReference>
<evidence type="ECO:0000256" key="1">
    <source>
        <dbReference type="ARBA" id="ARBA00006525"/>
    </source>
</evidence>
<evidence type="ECO:0000313" key="6">
    <source>
        <dbReference type="Proteomes" id="UP000064525"/>
    </source>
</evidence>
<dbReference type="AlphaFoldDB" id="A0A099UGV3"/>
<name>A0A099UGV3_9HELI</name>
<dbReference type="RefSeq" id="WP_034325391.1">
    <property type="nucleotide sequence ID" value="NZ_CAJTQN010000001.1"/>
</dbReference>
<dbReference type="GeneID" id="78152135"/>
<proteinExistence type="inferred from homology"/>
<evidence type="ECO:0000313" key="3">
    <source>
        <dbReference type="EMBL" id="CUU40912.1"/>
    </source>
</evidence>
<gene>
    <name evidence="3" type="ORF">BN2458_PEG2029</name>
    <name evidence="4" type="ORF">LS75_003890</name>
</gene>
<dbReference type="SUPFAM" id="SSF102405">
    <property type="entry name" value="MCP/YpsA-like"/>
    <property type="match status" value="1"/>
</dbReference>
<keyword evidence="5" id="KW-1185">Reference proteome</keyword>
<evidence type="ECO:0000259" key="2">
    <source>
        <dbReference type="Pfam" id="PF02481"/>
    </source>
</evidence>
<dbReference type="Pfam" id="PF02481">
    <property type="entry name" value="DNA_processg_A"/>
    <property type="match status" value="1"/>
</dbReference>
<dbReference type="STRING" id="76936.BN2458_PEG2029"/>
<dbReference type="OrthoDB" id="9785707at2"/>
<comment type="similarity">
    <text evidence="1">Belongs to the DprA/Smf family.</text>
</comment>
<dbReference type="EMBL" id="JRPF02000003">
    <property type="protein sequence ID" value="TLD78900.1"/>
    <property type="molecule type" value="Genomic_DNA"/>
</dbReference>
<evidence type="ECO:0000313" key="4">
    <source>
        <dbReference type="EMBL" id="TLD78900.1"/>
    </source>
</evidence>
<dbReference type="Proteomes" id="UP000029925">
    <property type="component" value="Unassembled WGS sequence"/>
</dbReference>
<reference evidence="6" key="3">
    <citation type="submission" date="2015-11" db="EMBL/GenBank/DDBJ databases">
        <authorList>
            <person name="Anvar S.Y."/>
        </authorList>
    </citation>
    <scope>NUCLEOTIDE SEQUENCE [LARGE SCALE GENOMIC DNA]</scope>
</reference>
<dbReference type="PANTHER" id="PTHR43022:SF1">
    <property type="entry name" value="PROTEIN SMF"/>
    <property type="match status" value="1"/>
</dbReference>
<reference evidence="3" key="2">
    <citation type="submission" date="2015-11" db="EMBL/GenBank/DDBJ databases">
        <authorList>
            <person name="Zhang Y."/>
            <person name="Guo Z."/>
        </authorList>
    </citation>
    <scope>NUCLEOTIDE SEQUENCE</scope>
    <source>
        <strain evidence="3">1</strain>
    </source>
</reference>
<feature type="domain" description="Smf/DprA SLOG" evidence="2">
    <location>
        <begin position="11"/>
        <end position="212"/>
    </location>
</feature>
<dbReference type="Proteomes" id="UP000064525">
    <property type="component" value="Chromosome I"/>
</dbReference>
<organism evidence="3 6">
    <name type="scientific">Helicobacter typhlonius</name>
    <dbReference type="NCBI Taxonomy" id="76936"/>
    <lineage>
        <taxon>Bacteria</taxon>
        <taxon>Pseudomonadati</taxon>
        <taxon>Campylobacterota</taxon>
        <taxon>Epsilonproteobacteria</taxon>
        <taxon>Campylobacterales</taxon>
        <taxon>Helicobacteraceae</taxon>
        <taxon>Helicobacter</taxon>
    </lineage>
</organism>
<dbReference type="GO" id="GO:0009294">
    <property type="term" value="P:DNA-mediated transformation"/>
    <property type="evidence" value="ECO:0007669"/>
    <property type="project" value="InterPro"/>
</dbReference>
<reference evidence="4 5" key="1">
    <citation type="journal article" date="2014" name="Genome Announc.">
        <title>Draft genome sequences of eight enterohepatic helicobacter species isolated from both laboratory and wild rodents.</title>
        <authorList>
            <person name="Sheh A."/>
            <person name="Shen Z."/>
            <person name="Fox J.G."/>
        </authorList>
    </citation>
    <scope>NUCLEOTIDE SEQUENCE [LARGE SCALE GENOMIC DNA]</scope>
    <source>
        <strain evidence="4 5">MIT 98-6810</strain>
    </source>
</reference>
<sequence>MNSLDSICELEDLPLALRSLPNPPAKLFYRGERTKCESLLSAAHKIAIVGTRKPNPYTKSCVATLATKIANAGGVVVSGGALGVDIIAHTHAFPRTIMFSPASLEICYPKSNAEMIQKMMKECVVLSEYESAYMPHRFSFLERNRLVVGLSDCVIIPQADIASGSMQSARIALELGKPLFVLSHRIGESEGTNKLLADGKAEAIYHIPTFIKSIFGDSQSLESFESAESAKESDKILAFCAKNPRFDEAYALFGEILYEYELMGKIIRESGFIRVV</sequence>
<dbReference type="InterPro" id="IPR003488">
    <property type="entry name" value="DprA"/>
</dbReference>
<protein>
    <submittedName>
        <fullName evidence="4">DNA-processing protein DprA</fullName>
    </submittedName>
    <submittedName>
        <fullName evidence="3">SMF family protein, DNA processing chain A (DprA)</fullName>
    </submittedName>
</protein>
<accession>A0A099UGV3</accession>
<dbReference type="EMBL" id="LN907858">
    <property type="protein sequence ID" value="CUU40912.1"/>
    <property type="molecule type" value="Genomic_DNA"/>
</dbReference>
<evidence type="ECO:0000313" key="5">
    <source>
        <dbReference type="Proteomes" id="UP000029925"/>
    </source>
</evidence>
<dbReference type="PATRIC" id="fig|76936.10.peg.1978"/>
<dbReference type="KEGG" id="hty:BN2458_PEG2029"/>